<protein>
    <submittedName>
        <fullName evidence="1">Uncharacterized protein</fullName>
    </submittedName>
</protein>
<dbReference type="Proteomes" id="UP000602647">
    <property type="component" value="Unassembled WGS sequence"/>
</dbReference>
<evidence type="ECO:0000313" key="1">
    <source>
        <dbReference type="EMBL" id="MBC6679425.1"/>
    </source>
</evidence>
<accession>A0A923NK80</accession>
<keyword evidence="2" id="KW-1185">Reference proteome</keyword>
<name>A0A923NK80_9FIRM</name>
<comment type="caution">
    <text evidence="1">The sequence shown here is derived from an EMBL/GenBank/DDBJ whole genome shotgun (WGS) entry which is preliminary data.</text>
</comment>
<dbReference type="EMBL" id="JACRYT010000004">
    <property type="protein sequence ID" value="MBC6679425.1"/>
    <property type="molecule type" value="Genomic_DNA"/>
</dbReference>
<gene>
    <name evidence="1" type="ORF">H9L42_06255</name>
</gene>
<organism evidence="1 2">
    <name type="scientific">Zhenpiania hominis</name>
    <dbReference type="NCBI Taxonomy" id="2763644"/>
    <lineage>
        <taxon>Bacteria</taxon>
        <taxon>Bacillati</taxon>
        <taxon>Bacillota</taxon>
        <taxon>Clostridia</taxon>
        <taxon>Peptostreptococcales</taxon>
        <taxon>Anaerovoracaceae</taxon>
        <taxon>Zhenpiania</taxon>
    </lineage>
</organism>
<reference evidence="1" key="1">
    <citation type="submission" date="2020-08" db="EMBL/GenBank/DDBJ databases">
        <title>Genome public.</title>
        <authorList>
            <person name="Liu C."/>
            <person name="Sun Q."/>
        </authorList>
    </citation>
    <scope>NUCLEOTIDE SEQUENCE</scope>
    <source>
        <strain evidence="1">BX12</strain>
    </source>
</reference>
<evidence type="ECO:0000313" key="2">
    <source>
        <dbReference type="Proteomes" id="UP000602647"/>
    </source>
</evidence>
<dbReference type="RefSeq" id="WP_187302531.1">
    <property type="nucleotide sequence ID" value="NZ_CBCTQH010000034.1"/>
</dbReference>
<dbReference type="AlphaFoldDB" id="A0A923NK80"/>
<proteinExistence type="predicted"/>
<sequence>MIIKTPPIESELFLTWEKYIEKYPEYANAPDIVKEQYEKEVDDLFAAVILMSSF</sequence>